<proteinExistence type="predicted"/>
<protein>
    <submittedName>
        <fullName evidence="1">Uncharacterized protein</fullName>
    </submittedName>
</protein>
<dbReference type="Proteomes" id="UP000030437">
    <property type="component" value="Unassembled WGS sequence"/>
</dbReference>
<evidence type="ECO:0000313" key="1">
    <source>
        <dbReference type="EMBL" id="KGR86130.1"/>
    </source>
</evidence>
<sequence>MINRKKRPAYIQKMYIGRLLWCKSKFLSLSSKFVEKSVVYFILYVIIGEKKHWKNKGTGVIKWVS</sequence>
<reference evidence="1 2" key="1">
    <citation type="submission" date="2014-02" db="EMBL/GenBank/DDBJ databases">
        <title>Draft genome sequence of Lysinibacillus odysseyi NBRC 100172.</title>
        <authorList>
            <person name="Zhang F."/>
            <person name="Wang G."/>
            <person name="Zhang L."/>
        </authorList>
    </citation>
    <scope>NUCLEOTIDE SEQUENCE [LARGE SCALE GENOMIC DNA]</scope>
    <source>
        <strain evidence="1 2">NBRC 100172</strain>
    </source>
</reference>
<dbReference type="STRING" id="1220589.CD32_06950"/>
<keyword evidence="2" id="KW-1185">Reference proteome</keyword>
<dbReference type="AlphaFoldDB" id="A0A0A3IRP2"/>
<name>A0A0A3IRP2_9BACI</name>
<dbReference type="EMBL" id="JPVP01000052">
    <property type="protein sequence ID" value="KGR86130.1"/>
    <property type="molecule type" value="Genomic_DNA"/>
</dbReference>
<comment type="caution">
    <text evidence="1">The sequence shown here is derived from an EMBL/GenBank/DDBJ whole genome shotgun (WGS) entry which is preliminary data.</text>
</comment>
<accession>A0A0A3IRP2</accession>
<gene>
    <name evidence="1" type="ORF">CD32_06950</name>
</gene>
<organism evidence="1 2">
    <name type="scientific">Lysinibacillus odysseyi 34hs-1 = NBRC 100172</name>
    <dbReference type="NCBI Taxonomy" id="1220589"/>
    <lineage>
        <taxon>Bacteria</taxon>
        <taxon>Bacillati</taxon>
        <taxon>Bacillota</taxon>
        <taxon>Bacilli</taxon>
        <taxon>Bacillales</taxon>
        <taxon>Bacillaceae</taxon>
        <taxon>Lysinibacillus</taxon>
    </lineage>
</organism>
<evidence type="ECO:0000313" key="2">
    <source>
        <dbReference type="Proteomes" id="UP000030437"/>
    </source>
</evidence>